<dbReference type="GeneID" id="48851102"/>
<dbReference type="OMA" id="QFKMRID"/>
<protein>
    <submittedName>
        <fullName evidence="2">Toxin-antitoxin system HicB family antitoxin</fullName>
    </submittedName>
</protein>
<name>A0A6L9JNB8_PHOLM</name>
<dbReference type="EMBL" id="WSFA01000039">
    <property type="protein sequence ID" value="NDL40233.1"/>
    <property type="molecule type" value="Genomic_DNA"/>
</dbReference>
<reference evidence="2 3" key="1">
    <citation type="submission" date="2019-12" db="EMBL/GenBank/DDBJ databases">
        <title>Engineering Photorhabdus to improve their lethality against agricultural pests.</title>
        <authorList>
            <person name="Machado R.A.R."/>
        </authorList>
    </citation>
    <scope>NUCLEOTIDE SEQUENCE [LARGE SCALE GENOMIC DNA]</scope>
    <source>
        <strain evidence="2 3">EN01</strain>
    </source>
</reference>
<comment type="caution">
    <text evidence="2">The sequence shown here is derived from an EMBL/GenBank/DDBJ whole genome shotgun (WGS) entry which is preliminary data.</text>
</comment>
<dbReference type="RefSeq" id="WP_011148930.1">
    <property type="nucleotide sequence ID" value="NZ_CAWMTZ010000114.1"/>
</dbReference>
<feature type="region of interest" description="Disordered" evidence="1">
    <location>
        <begin position="1"/>
        <end position="22"/>
    </location>
</feature>
<evidence type="ECO:0000313" key="3">
    <source>
        <dbReference type="Proteomes" id="UP000479300"/>
    </source>
</evidence>
<accession>A0A6L9JNB8</accession>
<dbReference type="Proteomes" id="UP000479300">
    <property type="component" value="Unassembled WGS sequence"/>
</dbReference>
<proteinExistence type="predicted"/>
<sequence length="64" mass="7213">MSAIKRDTKKSSSAGKSPTFQIRISPELREQLDEVVVKEGVSLGNWFKELARKELRKQGIEPKG</sequence>
<dbReference type="AlphaFoldDB" id="A0A6L9JNB8"/>
<evidence type="ECO:0000256" key="1">
    <source>
        <dbReference type="SAM" id="MobiDB-lite"/>
    </source>
</evidence>
<dbReference type="KEGG" id="plum:A4R40_24225"/>
<feature type="compositionally biased region" description="Polar residues" evidence="1">
    <location>
        <begin position="11"/>
        <end position="22"/>
    </location>
</feature>
<dbReference type="GO" id="GO:0006355">
    <property type="term" value="P:regulation of DNA-templated transcription"/>
    <property type="evidence" value="ECO:0007669"/>
    <property type="project" value="InterPro"/>
</dbReference>
<dbReference type="InterPro" id="IPR010985">
    <property type="entry name" value="Ribbon_hlx_hlx"/>
</dbReference>
<gene>
    <name evidence="2" type="ORF">GPY51_16050</name>
</gene>
<evidence type="ECO:0000313" key="2">
    <source>
        <dbReference type="EMBL" id="NDL40233.1"/>
    </source>
</evidence>
<organism evidence="2 3">
    <name type="scientific">Photorhabdus laumondii subsp. laumondii</name>
    <name type="common">Photorhabdus luminescens subsp. laumondii</name>
    <dbReference type="NCBI Taxonomy" id="141679"/>
    <lineage>
        <taxon>Bacteria</taxon>
        <taxon>Pseudomonadati</taxon>
        <taxon>Pseudomonadota</taxon>
        <taxon>Gammaproteobacteria</taxon>
        <taxon>Enterobacterales</taxon>
        <taxon>Morganellaceae</taxon>
        <taxon>Photorhabdus</taxon>
    </lineage>
</organism>
<feature type="compositionally biased region" description="Basic and acidic residues" evidence="1">
    <location>
        <begin position="1"/>
        <end position="10"/>
    </location>
</feature>
<dbReference type="SUPFAM" id="SSF47598">
    <property type="entry name" value="Ribbon-helix-helix"/>
    <property type="match status" value="1"/>
</dbReference>